<dbReference type="AlphaFoldDB" id="K0AWK3"/>
<feature type="domain" description="EAL" evidence="2">
    <location>
        <begin position="467"/>
        <end position="721"/>
    </location>
</feature>
<dbReference type="CDD" id="cd01949">
    <property type="entry name" value="GGDEF"/>
    <property type="match status" value="1"/>
</dbReference>
<evidence type="ECO:0000259" key="2">
    <source>
        <dbReference type="PROSITE" id="PS50883"/>
    </source>
</evidence>
<accession>K0AWK3</accession>
<dbReference type="NCBIfam" id="TIGR00254">
    <property type="entry name" value="GGDEF"/>
    <property type="match status" value="1"/>
</dbReference>
<dbReference type="Pfam" id="PF00990">
    <property type="entry name" value="GGDEF"/>
    <property type="match status" value="1"/>
</dbReference>
<dbReference type="STRING" id="1128398.Curi_c11950"/>
<feature type="domain" description="GGDEF" evidence="3">
    <location>
        <begin position="325"/>
        <end position="458"/>
    </location>
</feature>
<dbReference type="InterPro" id="IPR043128">
    <property type="entry name" value="Rev_trsase/Diguanyl_cyclase"/>
</dbReference>
<dbReference type="InterPro" id="IPR050706">
    <property type="entry name" value="Cyclic-di-GMP_PDE-like"/>
</dbReference>
<reference evidence="4 5" key="1">
    <citation type="journal article" date="2012" name="PLoS ONE">
        <title>The purine-utilizing bacterium Clostridium acidurici 9a: a genome-guided metabolic reconsideration.</title>
        <authorList>
            <person name="Hartwich K."/>
            <person name="Poehlein A."/>
            <person name="Daniel R."/>
        </authorList>
    </citation>
    <scope>NUCLEOTIDE SEQUENCE [LARGE SCALE GENOMIC DNA]</scope>
    <source>
        <strain evidence="5">ATCC 7906 / DSM 604 / BCRC 14475 / CIP 104303 / KCTC 5404 / NCIMB 10678 / 9a</strain>
    </source>
</reference>
<dbReference type="KEGG" id="cad:Curi_c11950"/>
<dbReference type="InterPro" id="IPR035919">
    <property type="entry name" value="EAL_sf"/>
</dbReference>
<evidence type="ECO:0000313" key="5">
    <source>
        <dbReference type="Proteomes" id="UP000006094"/>
    </source>
</evidence>
<dbReference type="Gene3D" id="3.30.70.270">
    <property type="match status" value="1"/>
</dbReference>
<dbReference type="SMART" id="SM00267">
    <property type="entry name" value="GGDEF"/>
    <property type="match status" value="1"/>
</dbReference>
<evidence type="ECO:0000313" key="4">
    <source>
        <dbReference type="EMBL" id="AFS78208.1"/>
    </source>
</evidence>
<dbReference type="InterPro" id="IPR001633">
    <property type="entry name" value="EAL_dom"/>
</dbReference>
<keyword evidence="1" id="KW-0472">Membrane</keyword>
<dbReference type="SUPFAM" id="SSF55073">
    <property type="entry name" value="Nucleotide cyclase"/>
    <property type="match status" value="1"/>
</dbReference>
<feature type="transmembrane region" description="Helical" evidence="1">
    <location>
        <begin position="249"/>
        <end position="270"/>
    </location>
</feature>
<protein>
    <submittedName>
        <fullName evidence="4">Diguanylate cyclase/phosphodiesterase</fullName>
    </submittedName>
</protein>
<proteinExistence type="predicted"/>
<dbReference type="PANTHER" id="PTHR33121:SF71">
    <property type="entry name" value="OXYGEN SENSOR PROTEIN DOSP"/>
    <property type="match status" value="1"/>
</dbReference>
<name>K0AWK3_GOTA9</name>
<dbReference type="PROSITE" id="PS50887">
    <property type="entry name" value="GGDEF"/>
    <property type="match status" value="1"/>
</dbReference>
<dbReference type="GO" id="GO:0071111">
    <property type="term" value="F:cyclic-guanylate-specific phosphodiesterase activity"/>
    <property type="evidence" value="ECO:0007669"/>
    <property type="project" value="InterPro"/>
</dbReference>
<dbReference type="EMBL" id="CP003326">
    <property type="protein sequence ID" value="AFS78208.1"/>
    <property type="molecule type" value="Genomic_DNA"/>
</dbReference>
<keyword evidence="5" id="KW-1185">Reference proteome</keyword>
<dbReference type="eggNOG" id="COG5001">
    <property type="taxonomic scope" value="Bacteria"/>
</dbReference>
<dbReference type="Proteomes" id="UP000006094">
    <property type="component" value="Chromosome"/>
</dbReference>
<feature type="transmembrane region" description="Helical" evidence="1">
    <location>
        <begin position="12"/>
        <end position="33"/>
    </location>
</feature>
<keyword evidence="1" id="KW-1133">Transmembrane helix</keyword>
<dbReference type="InterPro" id="IPR029787">
    <property type="entry name" value="Nucleotide_cyclase"/>
</dbReference>
<dbReference type="HOGENOM" id="CLU_000445_70_44_9"/>
<dbReference type="PATRIC" id="fig|1128398.3.peg.1208"/>
<dbReference type="SMART" id="SM00052">
    <property type="entry name" value="EAL"/>
    <property type="match status" value="1"/>
</dbReference>
<organism evidence="4 5">
    <name type="scientific">Gottschalkia acidurici (strain ATCC 7906 / DSM 604 / BCRC 14475 / CIP 104303 / KCTC 5404 / NCIMB 10678 / 9a)</name>
    <name type="common">Clostridium acidurici</name>
    <dbReference type="NCBI Taxonomy" id="1128398"/>
    <lineage>
        <taxon>Bacteria</taxon>
        <taxon>Bacillati</taxon>
        <taxon>Bacillota</taxon>
        <taxon>Tissierellia</taxon>
        <taxon>Tissierellales</taxon>
        <taxon>Gottschalkiaceae</taxon>
        <taxon>Gottschalkia</taxon>
    </lineage>
</organism>
<dbReference type="CDD" id="cd01948">
    <property type="entry name" value="EAL"/>
    <property type="match status" value="1"/>
</dbReference>
<dbReference type="Gene3D" id="3.20.20.450">
    <property type="entry name" value="EAL domain"/>
    <property type="match status" value="1"/>
</dbReference>
<evidence type="ECO:0000256" key="1">
    <source>
        <dbReference type="SAM" id="Phobius"/>
    </source>
</evidence>
<dbReference type="PROSITE" id="PS50883">
    <property type="entry name" value="EAL"/>
    <property type="match status" value="1"/>
</dbReference>
<dbReference type="InterPro" id="IPR000160">
    <property type="entry name" value="GGDEF_dom"/>
</dbReference>
<dbReference type="SUPFAM" id="SSF141868">
    <property type="entry name" value="EAL domain-like"/>
    <property type="match status" value="1"/>
</dbReference>
<keyword evidence="1" id="KW-0812">Transmembrane</keyword>
<sequence>MLILKAKDKLYISIQIFIAIILLILYQFIFYNYKTTEYDNDLYSVINDLSSDLKQDIYDNFGIIKAFARDLDSESSMTEENFNTLAKKYIVQYPNIKYLLHKNKYTVTNIVYPLKENKYQLSKSLDGRTEELKAIESSLKFRDITIGYPYDYKNVDDKSRTISIRYPYFKDDEFGGLLILAIDSSKVVERRLSSNLLERYDFKFYDSNMNEFFSSTSQKVLNGNIEQFKVEDIVWNIEIKDNINSKKTILFHMILNCIIFIVLFSIFIFLEVKIFNKNEHIEELKSLKEKIKHLAYYDSLTNLPNRPKIITVLNKYISNSSNNLKKCAVIFIDLDSFKSINDNLGHSYGDKLLVLVSEAFNKFTNNKFIASRVGGDEFVFLMLDIENSIDAENLCSKLLDEISSTFYIQDKEVSTTASIGVAMYPEHGDDVDELFKNADTAMYKAKLNGKNKYALFDKSMSAEIERKIYINRFLKEAIANQELSVHYQPQLELKSNQFYDMEALLRWNNSSLGYMSPSEFIPVAEETGLIRDIGEWTIKEVCKQLNIWDKLGYEFRSVSINISPIQLYDKSFVSKVKNILETESINISRVTFEITEQALIKDLDQCINTIKELSILGFTISLDDFGTGYSSLSYLAKLPIDILKIDKSFIDNITSDEYDLALLKGIIDLAHSIKLKVITEGIECRDQFDILTNMGSDFIQGYYFSKPIAGENICKFKDSLLKKSDL</sequence>
<dbReference type="PANTHER" id="PTHR33121">
    <property type="entry name" value="CYCLIC DI-GMP PHOSPHODIESTERASE PDEF"/>
    <property type="match status" value="1"/>
</dbReference>
<evidence type="ECO:0000259" key="3">
    <source>
        <dbReference type="PROSITE" id="PS50887"/>
    </source>
</evidence>
<gene>
    <name evidence="4" type="ordered locus">Curi_c11950</name>
</gene>
<dbReference type="Pfam" id="PF00563">
    <property type="entry name" value="EAL"/>
    <property type="match status" value="1"/>
</dbReference>